<feature type="region of interest" description="Disordered" evidence="4">
    <location>
        <begin position="454"/>
        <end position="486"/>
    </location>
</feature>
<dbReference type="Proteomes" id="UP000316079">
    <property type="component" value="Unassembled WGS sequence"/>
</dbReference>
<feature type="region of interest" description="Disordered" evidence="4">
    <location>
        <begin position="216"/>
        <end position="339"/>
    </location>
</feature>
<keyword evidence="3" id="KW-0175">Coiled coil</keyword>
<dbReference type="EMBL" id="SRMA01025531">
    <property type="protein sequence ID" value="TRY93486.1"/>
    <property type="molecule type" value="Genomic_DNA"/>
</dbReference>
<feature type="compositionally biased region" description="Polar residues" evidence="4">
    <location>
        <begin position="527"/>
        <end position="552"/>
    </location>
</feature>
<feature type="compositionally biased region" description="Polar residues" evidence="4">
    <location>
        <begin position="163"/>
        <end position="175"/>
    </location>
</feature>
<protein>
    <recommendedName>
        <fullName evidence="5">Cytohesin Ubiquitin Protein Inducing domain-containing protein</fullName>
    </recommendedName>
</protein>
<dbReference type="STRING" id="623744.A0A553QUM4"/>
<reference evidence="6" key="2">
    <citation type="submission" date="2019-04" db="EMBL/GenBank/DDBJ databases">
        <authorList>
            <person name="Kadobianskyi M."/>
            <person name="Schulze L."/>
            <person name="Schuelke M."/>
            <person name="Judkewitz B."/>
        </authorList>
    </citation>
    <scope>NUCLEOTIDE SEQUENCE</scope>
    <source>
        <strain evidence="6">Bolton</strain>
        <tissue evidence="6">Whole-body</tissue>
    </source>
</reference>
<accession>A0A553QUM4</accession>
<keyword evidence="7" id="KW-1185">Reference proteome</keyword>
<dbReference type="Pfam" id="PF11819">
    <property type="entry name" value="CUPID"/>
    <property type="match status" value="1"/>
</dbReference>
<gene>
    <name evidence="6" type="ORF">DNTS_011701</name>
</gene>
<evidence type="ECO:0000259" key="5">
    <source>
        <dbReference type="Pfam" id="PF11819"/>
    </source>
</evidence>
<feature type="domain" description="Cytohesin Ubiquitin Protein Inducing" evidence="5">
    <location>
        <begin position="36"/>
        <end position="127"/>
    </location>
</feature>
<organism evidence="6 7">
    <name type="scientific">Danionella cerebrum</name>
    <dbReference type="NCBI Taxonomy" id="2873325"/>
    <lineage>
        <taxon>Eukaryota</taxon>
        <taxon>Metazoa</taxon>
        <taxon>Chordata</taxon>
        <taxon>Craniata</taxon>
        <taxon>Vertebrata</taxon>
        <taxon>Euteleostomi</taxon>
        <taxon>Actinopterygii</taxon>
        <taxon>Neopterygii</taxon>
        <taxon>Teleostei</taxon>
        <taxon>Ostariophysi</taxon>
        <taxon>Cypriniformes</taxon>
        <taxon>Danionidae</taxon>
        <taxon>Danioninae</taxon>
        <taxon>Danionella</taxon>
    </lineage>
</organism>
<evidence type="ECO:0000313" key="7">
    <source>
        <dbReference type="Proteomes" id="UP000316079"/>
    </source>
</evidence>
<feature type="compositionally biased region" description="Polar residues" evidence="4">
    <location>
        <begin position="470"/>
        <end position="482"/>
    </location>
</feature>
<reference evidence="6 7" key="1">
    <citation type="journal article" date="2019" name="Sci. Data">
        <title>Hybrid genome assembly and annotation of Danionella translucida.</title>
        <authorList>
            <person name="Kadobianskyi M."/>
            <person name="Schulze L."/>
            <person name="Schuelke M."/>
            <person name="Judkewitz B."/>
        </authorList>
    </citation>
    <scope>NUCLEOTIDE SEQUENCE [LARGE SCALE GENOMIC DNA]</scope>
    <source>
        <strain evidence="6 7">Bolton</strain>
    </source>
</reference>
<feature type="compositionally biased region" description="Low complexity" evidence="4">
    <location>
        <begin position="218"/>
        <end position="237"/>
    </location>
</feature>
<feature type="compositionally biased region" description="Polar residues" evidence="4">
    <location>
        <begin position="183"/>
        <end position="192"/>
    </location>
</feature>
<feature type="region of interest" description="Disordered" evidence="4">
    <location>
        <begin position="134"/>
        <end position="199"/>
    </location>
</feature>
<dbReference type="AlphaFoldDB" id="A0A553QUM4"/>
<evidence type="ECO:0000313" key="6">
    <source>
        <dbReference type="EMBL" id="TRY93486.1"/>
    </source>
</evidence>
<evidence type="ECO:0000256" key="1">
    <source>
        <dbReference type="ARBA" id="ARBA00004496"/>
    </source>
</evidence>
<dbReference type="PANTHER" id="PTHR16093:SF5">
    <property type="entry name" value="COILED-COIL DOMAIN-CONTAINING PROTEIN 120"/>
    <property type="match status" value="1"/>
</dbReference>
<evidence type="ECO:0000256" key="3">
    <source>
        <dbReference type="ARBA" id="ARBA00023054"/>
    </source>
</evidence>
<sequence length="604" mass="66329">MLPKTEKLSVQSGGSRVKKTKSDMEVKGHLITGPDLQAALDSKQRAERMVALQERRRSLQAILSTRLAELKRLCLQEAELLGEIPNDYPLESGEKPPHVRRRAALTRNGSKHNSKSEEEDCSQRKMKKTLFSGALRRHTDSEQLPAHNKRTVHRGCHTENTVKSDGSSMCDSTNQDTEDISDGRSTSGSRLISESPDNRISRKLSPVEIYYEIKTRRNSVSSSASPSHSLPRSLSNLEGRSVPATPILSRNGTTGAHIRSESSSGTSAVKQRADNPEASHQVPAQSQDVCEEQGGKRPTKPVRNGSYKSSELDSMLKPPQRSSTEHQINSARSGVGGRGITGGGGYNEILMDYVWGKQQQKQQRLQLQNGAKSRAWPENAPPPPYRNGFPQSQQLILANGPPAYSPLMLRGKPGDPRRVKVSRTKSCGPFVPLPQHQQESIVLSAYSETTTTIISTNGTAGNDQPHRAPHQSSESSTASTPDDPTRSLHKALALEGLRDWYLRNALGQTSNGGKGKDGTQIQRRRTTSSLQNSQQHPTLKHQPQSCSADSTYPQILPQSATFHGHPLHTRSIELALYQDSFSSKIQDMTLKENSNDRPTPGTLV</sequence>
<name>A0A553QUM4_9TELE</name>
<feature type="region of interest" description="Disordered" evidence="4">
    <location>
        <begin position="1"/>
        <end position="30"/>
    </location>
</feature>
<evidence type="ECO:0000256" key="2">
    <source>
        <dbReference type="ARBA" id="ARBA00022490"/>
    </source>
</evidence>
<dbReference type="OrthoDB" id="10063592at2759"/>
<keyword evidence="2" id="KW-0963">Cytoplasm</keyword>
<feature type="compositionally biased region" description="Polar residues" evidence="4">
    <location>
        <begin position="320"/>
        <end position="332"/>
    </location>
</feature>
<dbReference type="EMBL" id="SRMA01025531">
    <property type="protein sequence ID" value="TRY93487.1"/>
    <property type="molecule type" value="Genomic_DNA"/>
</dbReference>
<dbReference type="PANTHER" id="PTHR16093">
    <property type="entry name" value="COILED-COIL DOMAIN-CONTAINING PROTEIN 120 FAMILY MEMBER"/>
    <property type="match status" value="1"/>
</dbReference>
<comment type="subcellular location">
    <subcellularLocation>
        <location evidence="1">Cytoplasm</location>
    </subcellularLocation>
</comment>
<feature type="region of interest" description="Disordered" evidence="4">
    <location>
        <begin position="506"/>
        <end position="552"/>
    </location>
</feature>
<dbReference type="InterPro" id="IPR021774">
    <property type="entry name" value="CUPID"/>
</dbReference>
<feature type="region of interest" description="Disordered" evidence="4">
    <location>
        <begin position="411"/>
        <end position="433"/>
    </location>
</feature>
<feature type="region of interest" description="Disordered" evidence="4">
    <location>
        <begin position="105"/>
        <end position="124"/>
    </location>
</feature>
<comment type="caution">
    <text evidence="6">The sequence shown here is derived from an EMBL/GenBank/DDBJ whole genome shotgun (WGS) entry which is preliminary data.</text>
</comment>
<dbReference type="EMBL" id="SRMA01025531">
    <property type="protein sequence ID" value="TRY93488.1"/>
    <property type="molecule type" value="Genomic_DNA"/>
</dbReference>
<proteinExistence type="predicted"/>
<evidence type="ECO:0000256" key="4">
    <source>
        <dbReference type="SAM" id="MobiDB-lite"/>
    </source>
</evidence>
<dbReference type="InterPro" id="IPR043447">
    <property type="entry name" value="CCDC120/INAVA"/>
</dbReference>
<dbReference type="GO" id="GO:0005737">
    <property type="term" value="C:cytoplasm"/>
    <property type="evidence" value="ECO:0007669"/>
    <property type="project" value="UniProtKB-SubCell"/>
</dbReference>